<comment type="caution">
    <text evidence="7">Lacks conserved residue(s) required for the propagation of feature annotation.</text>
</comment>
<feature type="region of interest" description="Disordered" evidence="9">
    <location>
        <begin position="1339"/>
        <end position="1536"/>
    </location>
</feature>
<organism evidence="12 14">
    <name type="scientific">Adineta steineri</name>
    <dbReference type="NCBI Taxonomy" id="433720"/>
    <lineage>
        <taxon>Eukaryota</taxon>
        <taxon>Metazoa</taxon>
        <taxon>Spiralia</taxon>
        <taxon>Gnathifera</taxon>
        <taxon>Rotifera</taxon>
        <taxon>Eurotatoria</taxon>
        <taxon>Bdelloidea</taxon>
        <taxon>Adinetida</taxon>
        <taxon>Adinetidae</taxon>
        <taxon>Adineta</taxon>
    </lineage>
</organism>
<evidence type="ECO:0000256" key="8">
    <source>
        <dbReference type="SAM" id="Coils"/>
    </source>
</evidence>
<evidence type="ECO:0000313" key="14">
    <source>
        <dbReference type="Proteomes" id="UP000663860"/>
    </source>
</evidence>
<dbReference type="SUPFAM" id="SSF49723">
    <property type="entry name" value="Lipase/lipooxygenase domain (PLAT/LH2 domain)"/>
    <property type="match status" value="1"/>
</dbReference>
<evidence type="ECO:0000256" key="1">
    <source>
        <dbReference type="ARBA" id="ARBA00022679"/>
    </source>
</evidence>
<dbReference type="Proteomes" id="UP000663868">
    <property type="component" value="Unassembled WGS sequence"/>
</dbReference>
<feature type="compositionally biased region" description="Low complexity" evidence="9">
    <location>
        <begin position="1404"/>
        <end position="1435"/>
    </location>
</feature>
<feature type="compositionally biased region" description="Basic and acidic residues" evidence="9">
    <location>
        <begin position="1339"/>
        <end position="1351"/>
    </location>
</feature>
<protein>
    <recommendedName>
        <fullName evidence="15">RING-type domain-containing protein</fullName>
    </recommendedName>
</protein>
<evidence type="ECO:0000313" key="13">
    <source>
        <dbReference type="EMBL" id="CAF3644309.1"/>
    </source>
</evidence>
<keyword evidence="3" id="KW-0677">Repeat</keyword>
<dbReference type="SMART" id="SM00308">
    <property type="entry name" value="LH2"/>
    <property type="match status" value="1"/>
</dbReference>
<dbReference type="EMBL" id="CAJNOE010000405">
    <property type="protein sequence ID" value="CAF1198709.1"/>
    <property type="molecule type" value="Genomic_DNA"/>
</dbReference>
<evidence type="ECO:0000313" key="12">
    <source>
        <dbReference type="EMBL" id="CAF1198709.1"/>
    </source>
</evidence>
<dbReference type="PROSITE" id="PS50095">
    <property type="entry name" value="PLAT"/>
    <property type="match status" value="1"/>
</dbReference>
<feature type="compositionally biased region" description="Basic and acidic residues" evidence="9">
    <location>
        <begin position="508"/>
        <end position="519"/>
    </location>
</feature>
<feature type="domain" description="RING-type" evidence="11">
    <location>
        <begin position="14"/>
        <end position="257"/>
    </location>
</feature>
<dbReference type="GO" id="GO:0016740">
    <property type="term" value="F:transferase activity"/>
    <property type="evidence" value="ECO:0007669"/>
    <property type="project" value="UniProtKB-KW"/>
</dbReference>
<evidence type="ECO:0000259" key="10">
    <source>
        <dbReference type="PROSITE" id="PS50095"/>
    </source>
</evidence>
<dbReference type="Pfam" id="PF23086">
    <property type="entry name" value="Tudor_Coilin"/>
    <property type="match status" value="1"/>
</dbReference>
<name>A0A814W3B9_9BILA</name>
<evidence type="ECO:0008006" key="15">
    <source>
        <dbReference type="Google" id="ProtNLM"/>
    </source>
</evidence>
<dbReference type="InterPro" id="IPR044066">
    <property type="entry name" value="TRIAD_supradom"/>
</dbReference>
<keyword evidence="1" id="KW-0808">Transferase</keyword>
<dbReference type="InterPro" id="IPR056398">
    <property type="entry name" value="Tudor_Coilin"/>
</dbReference>
<dbReference type="Proteomes" id="UP000663860">
    <property type="component" value="Unassembled WGS sequence"/>
</dbReference>
<dbReference type="EMBL" id="CAJOBB010000302">
    <property type="protein sequence ID" value="CAF3644309.1"/>
    <property type="molecule type" value="Genomic_DNA"/>
</dbReference>
<evidence type="ECO:0000256" key="3">
    <source>
        <dbReference type="ARBA" id="ARBA00022737"/>
    </source>
</evidence>
<feature type="coiled-coil region" evidence="8">
    <location>
        <begin position="153"/>
        <end position="180"/>
    </location>
</feature>
<dbReference type="InterPro" id="IPR036392">
    <property type="entry name" value="PLAT/LH2_dom_sf"/>
</dbReference>
<feature type="compositionally biased region" description="Basic residues" evidence="9">
    <location>
        <begin position="1379"/>
        <end position="1392"/>
    </location>
</feature>
<dbReference type="PANTHER" id="PTHR45901:SF3">
    <property type="entry name" value="LIPOXYGENASE HOMOLOGY DOMAIN-CONTAINING PROTEIN 1"/>
    <property type="match status" value="1"/>
</dbReference>
<reference evidence="12" key="1">
    <citation type="submission" date="2021-02" db="EMBL/GenBank/DDBJ databases">
        <authorList>
            <person name="Nowell W R."/>
        </authorList>
    </citation>
    <scope>NUCLEOTIDE SEQUENCE</scope>
</reference>
<dbReference type="InterPro" id="IPR052970">
    <property type="entry name" value="Inner_ear_hair_cell_LOXHD"/>
</dbReference>
<dbReference type="PANTHER" id="PTHR45901">
    <property type="entry name" value="PROTEIN CBG12474"/>
    <property type="match status" value="1"/>
</dbReference>
<feature type="region of interest" description="Disordered" evidence="9">
    <location>
        <begin position="506"/>
        <end position="527"/>
    </location>
</feature>
<feature type="compositionally biased region" description="Low complexity" evidence="9">
    <location>
        <begin position="1458"/>
        <end position="1473"/>
    </location>
</feature>
<dbReference type="SUPFAM" id="SSF57850">
    <property type="entry name" value="RING/U-box"/>
    <property type="match status" value="1"/>
</dbReference>
<accession>A0A814W3B9</accession>
<proteinExistence type="predicted"/>
<evidence type="ECO:0000256" key="6">
    <source>
        <dbReference type="ARBA" id="ARBA00022833"/>
    </source>
</evidence>
<evidence type="ECO:0000256" key="2">
    <source>
        <dbReference type="ARBA" id="ARBA00022723"/>
    </source>
</evidence>
<gene>
    <name evidence="12" type="ORF">IZO911_LOCUS28475</name>
    <name evidence="13" type="ORF">KXQ929_LOCUS7381</name>
</gene>
<feature type="compositionally biased region" description="Polar residues" evidence="9">
    <location>
        <begin position="1175"/>
        <end position="1184"/>
    </location>
</feature>
<comment type="caution">
    <text evidence="12">The sequence shown here is derived from an EMBL/GenBank/DDBJ whole genome shotgun (WGS) entry which is preliminary data.</text>
</comment>
<dbReference type="GO" id="GO:0008270">
    <property type="term" value="F:zinc ion binding"/>
    <property type="evidence" value="ECO:0007669"/>
    <property type="project" value="UniProtKB-KW"/>
</dbReference>
<keyword evidence="6" id="KW-0862">Zinc</keyword>
<feature type="region of interest" description="Disordered" evidence="9">
    <location>
        <begin position="616"/>
        <end position="648"/>
    </location>
</feature>
<feature type="compositionally biased region" description="Basic and acidic residues" evidence="9">
    <location>
        <begin position="626"/>
        <end position="637"/>
    </location>
</feature>
<dbReference type="Gene3D" id="2.40.180.10">
    <property type="entry name" value="Catalase core domain"/>
    <property type="match status" value="1"/>
</dbReference>
<keyword evidence="4" id="KW-0863">Zinc-finger</keyword>
<keyword evidence="2" id="KW-0479">Metal-binding</keyword>
<evidence type="ECO:0000259" key="11">
    <source>
        <dbReference type="PROSITE" id="PS51873"/>
    </source>
</evidence>
<feature type="compositionally biased region" description="Low complexity" evidence="9">
    <location>
        <begin position="1358"/>
        <end position="1373"/>
    </location>
</feature>
<feature type="region of interest" description="Disordered" evidence="9">
    <location>
        <begin position="1056"/>
        <end position="1092"/>
    </location>
</feature>
<evidence type="ECO:0000256" key="5">
    <source>
        <dbReference type="ARBA" id="ARBA00022786"/>
    </source>
</evidence>
<dbReference type="CDD" id="cd20336">
    <property type="entry name" value="Rcat_RBR"/>
    <property type="match status" value="1"/>
</dbReference>
<keyword evidence="5" id="KW-0833">Ubl conjugation pathway</keyword>
<feature type="compositionally biased region" description="Polar residues" evidence="9">
    <location>
        <begin position="1488"/>
        <end position="1497"/>
    </location>
</feature>
<dbReference type="Gene3D" id="1.20.120.1750">
    <property type="match status" value="1"/>
</dbReference>
<evidence type="ECO:0000256" key="9">
    <source>
        <dbReference type="SAM" id="MobiDB-lite"/>
    </source>
</evidence>
<evidence type="ECO:0000256" key="4">
    <source>
        <dbReference type="ARBA" id="ARBA00022771"/>
    </source>
</evidence>
<evidence type="ECO:0000256" key="7">
    <source>
        <dbReference type="PROSITE-ProRule" id="PRU00152"/>
    </source>
</evidence>
<dbReference type="PROSITE" id="PS51873">
    <property type="entry name" value="TRIAD"/>
    <property type="match status" value="1"/>
</dbReference>
<feature type="region of interest" description="Disordered" evidence="9">
    <location>
        <begin position="1175"/>
        <end position="1195"/>
    </location>
</feature>
<dbReference type="Pfam" id="PF01477">
    <property type="entry name" value="PLAT"/>
    <property type="match status" value="1"/>
</dbReference>
<dbReference type="InterPro" id="IPR001024">
    <property type="entry name" value="PLAT/LH2_dom"/>
</dbReference>
<feature type="domain" description="PLAT" evidence="10">
    <location>
        <begin position="1213"/>
        <end position="1331"/>
    </location>
</feature>
<keyword evidence="8" id="KW-0175">Coiled coil</keyword>
<feature type="compositionally biased region" description="Basic and acidic residues" evidence="9">
    <location>
        <begin position="1525"/>
        <end position="1536"/>
    </location>
</feature>
<sequence>MFSNSSKINHKKDEPVLCFGCKDTLEENHTGIQCAQGHHSCMGCSANLVALFIAEPNISHPPQCMICKVELNSSIFERQLKPDQYEKYTNIMLSLIWAKDILNDNEEFIHCAFCSYVQIRVKSPGAQLMFCKHRSCGKTSCLICLHEITKLEENYNEDDNEEYENNIEEYEKHFKCAELGEAKKVVEMAIENGQKVPCPGCGLAGMKDDACTHMTCPGCQTYWCYFCGLKEIDCDKSEQSIYTSESAIPMYRHNEDWKINPKRCPMYLFTICDIDNNWPDEDKDCLEYFHRIRSLKFLRQAYEQLGSEVIDQLNERFGIIDACGYALNDIRYEALTLIDYNNHDDISDEDDNSKTMNAIRVQIHLKYFCDENSSKQFHNFWYAFDSSKLLTIKDILEDIQLNYLKDQEKCDERTFIIHLDECQLLPFTSSQILRDNDRLILMPLTAHKLHQKSFQDSINFNISSSIAIEPSVIKAGNNHKQRQDLESTRQDMLTESTIAIEPSMITSEDNHKRRQRLESNEQSMSTESTITIIPSVEIVNEQPRKKKTKEKSSADQVINIPIIQCIPEPPVTQSKSPVVQIPKEPIIEKEINSELPLSLPSTNGYIRELKSKTPAWKAQKPLPKGNVKDKSHVRFDSDSDDESLSQTSNNIEEISTSTITEEMNTSNTIEEKNTSNIIEEKNTTNPLPLVNGSNSSVRIHYIPTPISTDVIKDSTKTNNNNNNKKKTIDLLFEMKQHKTIEENQAKKIRQQLGKKRAQHKKRALEYMSMANFVDQAFGLDKNDLENQIASNGNHSSSSSSPQTLPTSFNKLARLPLVAEAIDNNEKIYDLYPPITQCPTIQTRIAFKLLELSEDFCPKMSEFKEGTVIDVNETTGELTIQLDKPLQSAFNQPSKFYAPSDELLEQQEEESTTTDYYVIKICKHLLDNADRVSVKKDIMAHIALNNNGNNTTPFMDRLSHAVIKETSKNLKHYMDVKRRENAFILNPNSSALDPVPSKARYMYGTTKEYPPPYGSSYSDNDIKIYMRSFQQQRKQINPTVNTPEKRMCRQELTFHMRPNRSSSKENQKFAELNLRPSVRASSASSATNTREFRRDIPKPAFKLSRVEQNRLIDNTANILASMINTRRSIYETSFLSQQMPHTYVSRNTNPSPRPIDEQSNIQSVLPSVSRLSIDSGASINNQQPVKQKRKTKNPVEKARSIMNKAKPISKAILCEYKVSITTGNCNGASTDAPISIQFYGTNGYTPSLNLINSENHRMPFQKDQTDNFTIQTYHVGQLAGIRIGHDQKDIQSAWFLNKVSIFDPIREITSDITCNAWLSSKSNDQKTMRDFPVNSMVSHREQIDSDEHREFVDSQSDFSTTTELTTTSNSTNRSQDNQLIKHKRTKKHHKQRRVSIGPTTVAKRSTPPTTHTNHSSQTPPVTKNESPPSSSSPSMVPKRRVPSPIILSTSSSDTEIEEAAANRSSSSSATTTPTFDKSDIKRTSAHKISPTTNDTFTQDLVDYGRPAARLEKHHSPVPVSHKSPIKNKEKEGDDFFD</sequence>